<name>A0A6N2B3I4_SOLCI</name>
<organism evidence="1">
    <name type="scientific">Solanum chilense</name>
    <name type="common">Tomato</name>
    <name type="synonym">Lycopersicon chilense</name>
    <dbReference type="NCBI Taxonomy" id="4083"/>
    <lineage>
        <taxon>Eukaryota</taxon>
        <taxon>Viridiplantae</taxon>
        <taxon>Streptophyta</taxon>
        <taxon>Embryophyta</taxon>
        <taxon>Tracheophyta</taxon>
        <taxon>Spermatophyta</taxon>
        <taxon>Magnoliopsida</taxon>
        <taxon>eudicotyledons</taxon>
        <taxon>Gunneridae</taxon>
        <taxon>Pentapetalae</taxon>
        <taxon>asterids</taxon>
        <taxon>lamiids</taxon>
        <taxon>Solanales</taxon>
        <taxon>Solanaceae</taxon>
        <taxon>Solanoideae</taxon>
        <taxon>Solaneae</taxon>
        <taxon>Solanum</taxon>
        <taxon>Solanum subgen. Lycopersicon</taxon>
    </lineage>
</organism>
<gene>
    <name evidence="1" type="ORF">EJD97_021289</name>
</gene>
<accession>A0A6N2B3I4</accession>
<reference evidence="1" key="1">
    <citation type="submission" date="2019-05" db="EMBL/GenBank/DDBJ databases">
        <title>The de novo reference genome and transcriptome assemblies of the wild tomato species Solanum chilense.</title>
        <authorList>
            <person name="Stam R."/>
            <person name="Nosenko T."/>
            <person name="Hoerger A.C."/>
            <person name="Stephan W."/>
            <person name="Seidel M.A."/>
            <person name="Kuhn J.M.M."/>
            <person name="Haberer G."/>
            <person name="Tellier A."/>
        </authorList>
    </citation>
    <scope>NUCLEOTIDE SEQUENCE</scope>
    <source>
        <tissue evidence="1">Mature leaves</tissue>
    </source>
</reference>
<evidence type="ECO:0000313" key="1">
    <source>
        <dbReference type="EMBL" id="TMW86503.1"/>
    </source>
</evidence>
<sequence>MTAMCLYTSWKRKNNATWFSATSIPFTNRFVGVKRFMKENDINYDGVKFCLAVGYMIQLVYCLCCGFRDIILNRKLIQIDVV</sequence>
<comment type="caution">
    <text evidence="1">The sequence shown here is derived from an EMBL/GenBank/DDBJ whole genome shotgun (WGS) entry which is preliminary data.</text>
</comment>
<proteinExistence type="predicted"/>
<dbReference type="AlphaFoldDB" id="A0A6N2B3I4"/>
<dbReference type="EMBL" id="RXGB01006425">
    <property type="protein sequence ID" value="TMW86503.1"/>
    <property type="molecule type" value="Genomic_DNA"/>
</dbReference>
<protein>
    <submittedName>
        <fullName evidence="1">Uncharacterized protein</fullName>
    </submittedName>
</protein>